<dbReference type="OrthoDB" id="9795032at2"/>
<dbReference type="EMBL" id="RCNT01000006">
    <property type="protein sequence ID" value="RMA41897.1"/>
    <property type="molecule type" value="Genomic_DNA"/>
</dbReference>
<evidence type="ECO:0000256" key="1">
    <source>
        <dbReference type="ARBA" id="ARBA00022714"/>
    </source>
</evidence>
<keyword evidence="2" id="KW-0479">Metal-binding</keyword>
<proteinExistence type="predicted"/>
<dbReference type="RefSeq" id="WP_121898610.1">
    <property type="nucleotide sequence ID" value="NZ_RCNT01000006.1"/>
</dbReference>
<dbReference type="Pfam" id="PF09360">
    <property type="entry name" value="zf-CDGSH"/>
    <property type="match status" value="2"/>
</dbReference>
<evidence type="ECO:0000313" key="6">
    <source>
        <dbReference type="EMBL" id="RMA41897.1"/>
    </source>
</evidence>
<evidence type="ECO:0000256" key="3">
    <source>
        <dbReference type="ARBA" id="ARBA00023004"/>
    </source>
</evidence>
<dbReference type="PANTHER" id="PTHR46491:SF3">
    <property type="entry name" value="CDGSH IRON-SULFUR DOMAIN-CONTAINING PROTEIN 3, MITOCHONDRIAL"/>
    <property type="match status" value="1"/>
</dbReference>
<dbReference type="InterPro" id="IPR018967">
    <property type="entry name" value="FeS-contain_CDGSH-typ"/>
</dbReference>
<dbReference type="GO" id="GO:0051537">
    <property type="term" value="F:2 iron, 2 sulfur cluster binding"/>
    <property type="evidence" value="ECO:0007669"/>
    <property type="project" value="UniProtKB-KW"/>
</dbReference>
<reference evidence="6 7" key="1">
    <citation type="submission" date="2018-10" db="EMBL/GenBank/DDBJ databases">
        <authorList>
            <person name="Jung H.S."/>
            <person name="Jeon C.O."/>
        </authorList>
    </citation>
    <scope>NUCLEOTIDE SEQUENCE [LARGE SCALE GENOMIC DNA]</scope>
    <source>
        <strain evidence="6 7">MA-7-27</strain>
    </source>
</reference>
<keyword evidence="4" id="KW-0411">Iron-sulfur</keyword>
<dbReference type="InterPro" id="IPR052950">
    <property type="entry name" value="CISD"/>
</dbReference>
<dbReference type="InterPro" id="IPR010693">
    <property type="entry name" value="Divergent_4Fe-4S_mono-cluster"/>
</dbReference>
<organism evidence="6 7">
    <name type="scientific">Rhodophyticola porphyridii</name>
    <dbReference type="NCBI Taxonomy" id="1852017"/>
    <lineage>
        <taxon>Bacteria</taxon>
        <taxon>Pseudomonadati</taxon>
        <taxon>Pseudomonadota</taxon>
        <taxon>Alphaproteobacteria</taxon>
        <taxon>Rhodobacterales</taxon>
        <taxon>Roseobacteraceae</taxon>
        <taxon>Rhodophyticola</taxon>
    </lineage>
</organism>
<feature type="domain" description="Iron-binding zinc finger CDGSH type" evidence="5">
    <location>
        <begin position="94"/>
        <end position="129"/>
    </location>
</feature>
<protein>
    <submittedName>
        <fullName evidence="6">Iron-binding protein</fullName>
    </submittedName>
</protein>
<gene>
    <name evidence="6" type="ORF">D9R08_13470</name>
</gene>
<dbReference type="AlphaFoldDB" id="A0A3L9Y495"/>
<keyword evidence="3" id="KW-0408">Iron</keyword>
<dbReference type="Proteomes" id="UP000281343">
    <property type="component" value="Unassembled WGS sequence"/>
</dbReference>
<dbReference type="SMART" id="SM00704">
    <property type="entry name" value="ZnF_CDGSH"/>
    <property type="match status" value="2"/>
</dbReference>
<evidence type="ECO:0000259" key="5">
    <source>
        <dbReference type="SMART" id="SM00704"/>
    </source>
</evidence>
<dbReference type="PANTHER" id="PTHR46491">
    <property type="entry name" value="CDGSH IRON SULFUR DOMAIN PROTEIN HOMOLOG"/>
    <property type="match status" value="1"/>
</dbReference>
<feature type="domain" description="Iron-binding zinc finger CDGSH type" evidence="5">
    <location>
        <begin position="172"/>
        <end position="206"/>
    </location>
</feature>
<evidence type="ECO:0000256" key="4">
    <source>
        <dbReference type="ARBA" id="ARBA00023014"/>
    </source>
</evidence>
<keyword evidence="7" id="KW-1185">Reference proteome</keyword>
<dbReference type="InterPro" id="IPR042216">
    <property type="entry name" value="MitoNEET_CISD"/>
</dbReference>
<dbReference type="Pfam" id="PF06902">
    <property type="entry name" value="Fer4_19"/>
    <property type="match status" value="1"/>
</dbReference>
<dbReference type="GO" id="GO:0046872">
    <property type="term" value="F:metal ion binding"/>
    <property type="evidence" value="ECO:0007669"/>
    <property type="project" value="UniProtKB-KW"/>
</dbReference>
<name>A0A3L9Y495_9RHOB</name>
<evidence type="ECO:0000313" key="7">
    <source>
        <dbReference type="Proteomes" id="UP000281343"/>
    </source>
</evidence>
<sequence length="208" mass="22128">MRPVETDALTITFDARTCIHARRCVLGLPGVFRPGAKGGWIQPGDTDPEALVRVIEACPSGALSYTRKQGGEEPTPEVNTARLWENGPVELRGEIVIGEESYTRVTLCRCGKSANKPFCDNSHIEAGFTATSEPAANEEAAPLEARTGPLNLRVAPNGPVIISGNLELIAGSGRALDTTEKLYLCRCGASGNKPYCDGSHKDAGFTTE</sequence>
<dbReference type="GO" id="GO:0005737">
    <property type="term" value="C:cytoplasm"/>
    <property type="evidence" value="ECO:0007669"/>
    <property type="project" value="UniProtKB-ARBA"/>
</dbReference>
<accession>A0A3L9Y495</accession>
<evidence type="ECO:0000256" key="2">
    <source>
        <dbReference type="ARBA" id="ARBA00022723"/>
    </source>
</evidence>
<keyword evidence="1" id="KW-0001">2Fe-2S</keyword>
<dbReference type="Gene3D" id="3.40.5.90">
    <property type="entry name" value="CDGSH iron-sulfur domain, mitoNEET-type"/>
    <property type="match status" value="2"/>
</dbReference>
<comment type="caution">
    <text evidence="6">The sequence shown here is derived from an EMBL/GenBank/DDBJ whole genome shotgun (WGS) entry which is preliminary data.</text>
</comment>